<dbReference type="HOGENOM" id="CLU_092316_0_0_12"/>
<keyword evidence="1" id="KW-1133">Transmembrane helix</keyword>
<geneLocation type="plasmid" evidence="2 3">
    <name>unnamed</name>
</geneLocation>
<name>W5T1K7_9SPIR</name>
<reference evidence="2" key="1">
    <citation type="submission" date="2013-04" db="EMBL/GenBank/DDBJ databases">
        <title>Comparative Genomics of Relapsing Fever Spirochetes.</title>
        <authorList>
            <person name="Schwan T.G."/>
            <person name="Raffel S.J."/>
            <person name="Porcella S.F."/>
            <person name="Martens C.A."/>
            <person name="Bruno D.P."/>
            <person name="Ricklefs S.M."/>
            <person name="Barbian K.B."/>
        </authorList>
    </citation>
    <scope>NUCLEOTIDE SEQUENCE</scope>
    <source>
        <strain evidence="2">Co53</strain>
        <plasmid evidence="2">unnamed</plasmid>
    </source>
</reference>
<gene>
    <name evidence="2" type="ORF">BCO_0025200</name>
</gene>
<feature type="transmembrane region" description="Helical" evidence="1">
    <location>
        <begin position="24"/>
        <end position="46"/>
    </location>
</feature>
<evidence type="ECO:0000256" key="1">
    <source>
        <dbReference type="SAM" id="Phobius"/>
    </source>
</evidence>
<protein>
    <submittedName>
        <fullName evidence="2">Uncharacterized protein</fullName>
    </submittedName>
</protein>
<keyword evidence="3" id="KW-1185">Reference proteome</keyword>
<dbReference type="Proteomes" id="UP000019330">
    <property type="component" value="Plasmid unnamed"/>
</dbReference>
<evidence type="ECO:0000313" key="3">
    <source>
        <dbReference type="Proteomes" id="UP000019330"/>
    </source>
</evidence>
<proteinExistence type="predicted"/>
<organism evidence="2">
    <name type="scientific">Borrelia coriaceae ATCC 43381</name>
    <dbReference type="NCBI Taxonomy" id="1408429"/>
    <lineage>
        <taxon>Bacteria</taxon>
        <taxon>Pseudomonadati</taxon>
        <taxon>Spirochaetota</taxon>
        <taxon>Spirochaetia</taxon>
        <taxon>Spirochaetales</taxon>
        <taxon>Borreliaceae</taxon>
        <taxon>Borrelia</taxon>
    </lineage>
</organism>
<keyword evidence="1" id="KW-0812">Transmembrane</keyword>
<evidence type="ECO:0000313" key="2">
    <source>
        <dbReference type="EMBL" id="AHH11146.1"/>
    </source>
</evidence>
<sequence length="299" mass="33151">MWCVYFIWEKCNLVGVFLMVRSCMVMYFIMSLGFIMIGCSISASLADSLGLSGSRGLTGPVGPTGALGLRGDAGKELGRGDIAILGADLTRLKHSYNSNIERFDLQKGDIDTKALFEHSAFGDKFNLNNPNNQRNAFYASLKYDIADIKIVEGIVKILTNQSDDIVKFEAMSLLSALSDSAQFVSQIISFLEVELDLIKQSKNIAGVSELNFLLMMVFRQREDVLTSVKEILIEVEPYLSQDPIDVPKIRSVLKPIISLDGRVRTKIYKRGIGINNESLQTLRALIESKVNELRSALVP</sequence>
<accession>W5T1K7</accession>
<keyword evidence="1" id="KW-0472">Membrane</keyword>
<dbReference type="EMBL" id="CP005746">
    <property type="protein sequence ID" value="AHH11146.1"/>
    <property type="molecule type" value="Genomic_DNA"/>
</dbReference>
<dbReference type="AlphaFoldDB" id="W5T1K7"/>
<keyword evidence="2" id="KW-0614">Plasmid</keyword>